<keyword evidence="3" id="KW-1185">Reference proteome</keyword>
<name>A0ABS1U2X0_9PROT</name>
<evidence type="ECO:0000313" key="3">
    <source>
        <dbReference type="Proteomes" id="UP000660885"/>
    </source>
</evidence>
<evidence type="ECO:0000313" key="2">
    <source>
        <dbReference type="EMBL" id="MBL6079021.1"/>
    </source>
</evidence>
<evidence type="ECO:0000256" key="1">
    <source>
        <dbReference type="SAM" id="MobiDB-lite"/>
    </source>
</evidence>
<proteinExistence type="predicted"/>
<protein>
    <submittedName>
        <fullName evidence="2">Uncharacterized protein</fullName>
    </submittedName>
</protein>
<dbReference type="EMBL" id="JAETWB010000005">
    <property type="protein sequence ID" value="MBL6079021.1"/>
    <property type="molecule type" value="Genomic_DNA"/>
</dbReference>
<dbReference type="RefSeq" id="WP_202832287.1">
    <property type="nucleotide sequence ID" value="NZ_JAETWB010000005.1"/>
</dbReference>
<reference evidence="2 3" key="1">
    <citation type="submission" date="2021-01" db="EMBL/GenBank/DDBJ databases">
        <title>Belnapia mucosa sp. nov. and Belnapia arida sp. nov., isolated from the Tabernas Desert (Almeria, Spain).</title>
        <authorList>
            <person name="Molina-Menor E."/>
            <person name="Vidal-Verdu A."/>
            <person name="Calonge A."/>
            <person name="Satari L."/>
            <person name="Pereto J."/>
            <person name="Porcar M."/>
        </authorList>
    </citation>
    <scope>NUCLEOTIDE SEQUENCE [LARGE SCALE GENOMIC DNA]</scope>
    <source>
        <strain evidence="2 3">T18</strain>
    </source>
</reference>
<organism evidence="2 3">
    <name type="scientific">Belnapia arida</name>
    <dbReference type="NCBI Taxonomy" id="2804533"/>
    <lineage>
        <taxon>Bacteria</taxon>
        <taxon>Pseudomonadati</taxon>
        <taxon>Pseudomonadota</taxon>
        <taxon>Alphaproteobacteria</taxon>
        <taxon>Acetobacterales</taxon>
        <taxon>Roseomonadaceae</taxon>
        <taxon>Belnapia</taxon>
    </lineage>
</organism>
<comment type="caution">
    <text evidence="2">The sequence shown here is derived from an EMBL/GenBank/DDBJ whole genome shotgun (WGS) entry which is preliminary data.</text>
</comment>
<accession>A0ABS1U2X0</accession>
<gene>
    <name evidence="2" type="ORF">JMJ56_13465</name>
</gene>
<dbReference type="Proteomes" id="UP000660885">
    <property type="component" value="Unassembled WGS sequence"/>
</dbReference>
<feature type="region of interest" description="Disordered" evidence="1">
    <location>
        <begin position="1"/>
        <end position="21"/>
    </location>
</feature>
<sequence length="64" mass="6469">MAAETPTARYRHGSDTGHTSTDFVLLTAPAGAIRLHKCLTAPRAPAAGALEGLACPSTGLQPLG</sequence>